<dbReference type="Gene3D" id="1.20.1250.20">
    <property type="entry name" value="MFS general substrate transporter like domains"/>
    <property type="match status" value="1"/>
</dbReference>
<feature type="transmembrane region" description="Helical" evidence="7">
    <location>
        <begin position="140"/>
        <end position="161"/>
    </location>
</feature>
<dbReference type="PROSITE" id="PS50850">
    <property type="entry name" value="MFS"/>
    <property type="match status" value="1"/>
</dbReference>
<feature type="transmembrane region" description="Helical" evidence="7">
    <location>
        <begin position="173"/>
        <end position="195"/>
    </location>
</feature>
<feature type="transmembrane region" description="Helical" evidence="7">
    <location>
        <begin position="340"/>
        <end position="359"/>
    </location>
</feature>
<dbReference type="EMBL" id="JAUSQU010000001">
    <property type="protein sequence ID" value="MDP9844089.1"/>
    <property type="molecule type" value="Genomic_DNA"/>
</dbReference>
<keyword evidence="3 7" id="KW-0812">Transmembrane</keyword>
<evidence type="ECO:0000313" key="10">
    <source>
        <dbReference type="Proteomes" id="UP001225356"/>
    </source>
</evidence>
<feature type="transmembrane region" description="Helical" evidence="7">
    <location>
        <begin position="371"/>
        <end position="390"/>
    </location>
</feature>
<evidence type="ECO:0000259" key="8">
    <source>
        <dbReference type="PROSITE" id="PS50850"/>
    </source>
</evidence>
<dbReference type="InterPro" id="IPR036259">
    <property type="entry name" value="MFS_trans_sf"/>
</dbReference>
<feature type="transmembrane region" description="Helical" evidence="7">
    <location>
        <begin position="468"/>
        <end position="489"/>
    </location>
</feature>
<dbReference type="Pfam" id="PF07690">
    <property type="entry name" value="MFS_1"/>
    <property type="match status" value="1"/>
</dbReference>
<evidence type="ECO:0000256" key="3">
    <source>
        <dbReference type="ARBA" id="ARBA00022692"/>
    </source>
</evidence>
<dbReference type="RefSeq" id="WP_307558689.1">
    <property type="nucleotide sequence ID" value="NZ_JAUSQU010000001.1"/>
</dbReference>
<keyword evidence="4 7" id="KW-1133">Transmembrane helix</keyword>
<dbReference type="InterPro" id="IPR020846">
    <property type="entry name" value="MFS_dom"/>
</dbReference>
<evidence type="ECO:0000256" key="6">
    <source>
        <dbReference type="SAM" id="MobiDB-lite"/>
    </source>
</evidence>
<feature type="transmembrane region" description="Helical" evidence="7">
    <location>
        <begin position="396"/>
        <end position="415"/>
    </location>
</feature>
<protein>
    <submittedName>
        <fullName evidence="9">MFS family permease</fullName>
    </submittedName>
</protein>
<feature type="transmembrane region" description="Helical" evidence="7">
    <location>
        <begin position="115"/>
        <end position="134"/>
    </location>
</feature>
<dbReference type="Gene3D" id="1.20.1720.10">
    <property type="entry name" value="Multidrug resistance protein D"/>
    <property type="match status" value="1"/>
</dbReference>
<keyword evidence="10" id="KW-1185">Reference proteome</keyword>
<organism evidence="9 10">
    <name type="scientific">Streptosporangium lutulentum</name>
    <dbReference type="NCBI Taxonomy" id="1461250"/>
    <lineage>
        <taxon>Bacteria</taxon>
        <taxon>Bacillati</taxon>
        <taxon>Actinomycetota</taxon>
        <taxon>Actinomycetes</taxon>
        <taxon>Streptosporangiales</taxon>
        <taxon>Streptosporangiaceae</taxon>
        <taxon>Streptosporangium</taxon>
    </lineage>
</organism>
<evidence type="ECO:0000256" key="1">
    <source>
        <dbReference type="ARBA" id="ARBA00004429"/>
    </source>
</evidence>
<comment type="subcellular location">
    <subcellularLocation>
        <location evidence="1">Cell inner membrane</location>
        <topology evidence="1">Multi-pass membrane protein</topology>
    </subcellularLocation>
</comment>
<feature type="region of interest" description="Disordered" evidence="6">
    <location>
        <begin position="1"/>
        <end position="40"/>
    </location>
</feature>
<name>A0ABT9QDR6_9ACTN</name>
<dbReference type="InterPro" id="IPR011701">
    <property type="entry name" value="MFS"/>
</dbReference>
<dbReference type="PANTHER" id="PTHR23501">
    <property type="entry name" value="MAJOR FACILITATOR SUPERFAMILY"/>
    <property type="match status" value="1"/>
</dbReference>
<feature type="transmembrane region" description="Helical" evidence="7">
    <location>
        <begin position="436"/>
        <end position="456"/>
    </location>
</feature>
<feature type="transmembrane region" description="Helical" evidence="7">
    <location>
        <begin position="312"/>
        <end position="334"/>
    </location>
</feature>
<feature type="transmembrane region" description="Helical" evidence="7">
    <location>
        <begin position="248"/>
        <end position="267"/>
    </location>
</feature>
<sequence length="509" mass="52650">MIRRRAAGAEHASSRSIARNAAPQETGSKKAGSKKAGLKEEGDPFSWRFTAPLLMGSALNPINSSLIATALTPIAHAMGVSVGNTAVLVAALYLASAIAQPTAGKLAEEFGPRRIFLAGAFFVLAGGVLGALGQNLTMLLVSRVLIGIGTSAGYPTAMLLIRRRAAAAGMREPPGGVLGALSITGQATIALGLPLGGLLVGAAGWRWTFLINIPFALAALAMTLAWIPRDVPSTRSRSLRELSARIDIAGIAGFGGAMTSLLVFLMSLPEANWIALALAIVLATALTVWELRASSPFLDVRLLASNLALTRTYLRSGLTLLGVYTVLYGVTQWLEAGRGFSSELVGLLVLPMTGLGVLVSQAVARRDLTRGALIAAAVSSLAGSIGMLFLDATAPVIAIVCVTMLFGVALGTTSIGNQTALYTQAPAERIGTASGLFRTFGYIGSIASSTITGIAFKNDVTDGGLHTIALILIAVSALILVMTLADRALRNPAAARSGRAERRRRGRTG</sequence>
<comment type="caution">
    <text evidence="9">The sequence shown here is derived from an EMBL/GenBank/DDBJ whole genome shotgun (WGS) entry which is preliminary data.</text>
</comment>
<proteinExistence type="predicted"/>
<evidence type="ECO:0000256" key="5">
    <source>
        <dbReference type="ARBA" id="ARBA00023136"/>
    </source>
</evidence>
<dbReference type="SUPFAM" id="SSF103473">
    <property type="entry name" value="MFS general substrate transporter"/>
    <property type="match status" value="1"/>
</dbReference>
<evidence type="ECO:0000256" key="7">
    <source>
        <dbReference type="SAM" id="Phobius"/>
    </source>
</evidence>
<feature type="domain" description="Major facilitator superfamily (MFS) profile" evidence="8">
    <location>
        <begin position="49"/>
        <end position="488"/>
    </location>
</feature>
<keyword evidence="2" id="KW-0813">Transport</keyword>
<evidence type="ECO:0000313" key="9">
    <source>
        <dbReference type="EMBL" id="MDP9844089.1"/>
    </source>
</evidence>
<feature type="transmembrane region" description="Helical" evidence="7">
    <location>
        <begin position="74"/>
        <end position="95"/>
    </location>
</feature>
<feature type="transmembrane region" description="Helical" evidence="7">
    <location>
        <begin position="273"/>
        <end position="291"/>
    </location>
</feature>
<keyword evidence="5 7" id="KW-0472">Membrane</keyword>
<gene>
    <name evidence="9" type="ORF">J2853_003300</name>
</gene>
<reference evidence="9 10" key="1">
    <citation type="submission" date="2023-07" db="EMBL/GenBank/DDBJ databases">
        <title>Sequencing the genomes of 1000 actinobacteria strains.</title>
        <authorList>
            <person name="Klenk H.-P."/>
        </authorList>
    </citation>
    <scope>NUCLEOTIDE SEQUENCE [LARGE SCALE GENOMIC DNA]</scope>
    <source>
        <strain evidence="9 10">DSM 46740</strain>
    </source>
</reference>
<feature type="transmembrane region" description="Helical" evidence="7">
    <location>
        <begin position="207"/>
        <end position="227"/>
    </location>
</feature>
<dbReference type="Proteomes" id="UP001225356">
    <property type="component" value="Unassembled WGS sequence"/>
</dbReference>
<accession>A0ABT9QDR6</accession>
<evidence type="ECO:0000256" key="2">
    <source>
        <dbReference type="ARBA" id="ARBA00022448"/>
    </source>
</evidence>
<dbReference type="PANTHER" id="PTHR23501:SF191">
    <property type="entry name" value="VACUOLAR BASIC AMINO ACID TRANSPORTER 4"/>
    <property type="match status" value="1"/>
</dbReference>
<evidence type="ECO:0000256" key="4">
    <source>
        <dbReference type="ARBA" id="ARBA00022989"/>
    </source>
</evidence>